<sequence length="160" mass="18688">MSTARLFSPNFYKYTRRRTMSSEIQCNNITSSKKNKRTTKAVKHSKSLDAIKKIITETSDIENCPNTSDKTAILKLVKRNLQKMCLTKSGPQTEIVALHDNILSNNSDGATNIIQVFRYENRSRSTKELLRKTILERRKCSEYDNLHADYMQKQKIWRPW</sequence>
<dbReference type="Proteomes" id="UP000695000">
    <property type="component" value="Unplaced"/>
</dbReference>
<reference evidence="2" key="1">
    <citation type="submission" date="2025-08" db="UniProtKB">
        <authorList>
            <consortium name="RefSeq"/>
        </authorList>
    </citation>
    <scope>IDENTIFICATION</scope>
    <source>
        <tissue evidence="2">Whole Larva</tissue>
    </source>
</reference>
<protein>
    <submittedName>
        <fullName evidence="2">Uncharacterized protein LOC108558118</fullName>
    </submittedName>
</protein>
<dbReference type="RefSeq" id="XP_017770416.1">
    <property type="nucleotide sequence ID" value="XM_017914927.1"/>
</dbReference>
<accession>A0ABM1M766</accession>
<organism evidence="1 2">
    <name type="scientific">Nicrophorus vespilloides</name>
    <name type="common">Boreal carrion beetle</name>
    <dbReference type="NCBI Taxonomy" id="110193"/>
    <lineage>
        <taxon>Eukaryota</taxon>
        <taxon>Metazoa</taxon>
        <taxon>Ecdysozoa</taxon>
        <taxon>Arthropoda</taxon>
        <taxon>Hexapoda</taxon>
        <taxon>Insecta</taxon>
        <taxon>Pterygota</taxon>
        <taxon>Neoptera</taxon>
        <taxon>Endopterygota</taxon>
        <taxon>Coleoptera</taxon>
        <taxon>Polyphaga</taxon>
        <taxon>Staphyliniformia</taxon>
        <taxon>Silphidae</taxon>
        <taxon>Nicrophorinae</taxon>
        <taxon>Nicrophorus</taxon>
    </lineage>
</organism>
<evidence type="ECO:0000313" key="1">
    <source>
        <dbReference type="Proteomes" id="UP000695000"/>
    </source>
</evidence>
<gene>
    <name evidence="2" type="primary">LOC108558118</name>
</gene>
<proteinExistence type="predicted"/>
<keyword evidence="1" id="KW-1185">Reference proteome</keyword>
<evidence type="ECO:0000313" key="2">
    <source>
        <dbReference type="RefSeq" id="XP_017770416.1"/>
    </source>
</evidence>
<dbReference type="GeneID" id="108558118"/>
<name>A0ABM1M766_NICVS</name>